<dbReference type="AlphaFoldDB" id="A0A9P6TYU0"/>
<protein>
    <submittedName>
        <fullName evidence="1">Uncharacterized protein</fullName>
    </submittedName>
</protein>
<evidence type="ECO:0000313" key="2">
    <source>
        <dbReference type="Proteomes" id="UP000807716"/>
    </source>
</evidence>
<comment type="caution">
    <text evidence="1">The sequence shown here is derived from an EMBL/GenBank/DDBJ whole genome shotgun (WGS) entry which is preliminary data.</text>
</comment>
<accession>A0A9P6TYU0</accession>
<reference evidence="1" key="1">
    <citation type="journal article" date="2020" name="Fungal Divers.">
        <title>Resolving the Mortierellaceae phylogeny through synthesis of multi-gene phylogenetics and phylogenomics.</title>
        <authorList>
            <person name="Vandepol N."/>
            <person name="Liber J."/>
            <person name="Desiro A."/>
            <person name="Na H."/>
            <person name="Kennedy M."/>
            <person name="Barry K."/>
            <person name="Grigoriev I.V."/>
            <person name="Miller A.N."/>
            <person name="O'Donnell K."/>
            <person name="Stajich J.E."/>
            <person name="Bonito G."/>
        </authorList>
    </citation>
    <scope>NUCLEOTIDE SEQUENCE</scope>
    <source>
        <strain evidence="1">BC1065</strain>
    </source>
</reference>
<evidence type="ECO:0000313" key="1">
    <source>
        <dbReference type="EMBL" id="KAG0251943.1"/>
    </source>
</evidence>
<organism evidence="1 2">
    <name type="scientific">Actinomortierella ambigua</name>
    <dbReference type="NCBI Taxonomy" id="1343610"/>
    <lineage>
        <taxon>Eukaryota</taxon>
        <taxon>Fungi</taxon>
        <taxon>Fungi incertae sedis</taxon>
        <taxon>Mucoromycota</taxon>
        <taxon>Mortierellomycotina</taxon>
        <taxon>Mortierellomycetes</taxon>
        <taxon>Mortierellales</taxon>
        <taxon>Mortierellaceae</taxon>
        <taxon>Actinomortierella</taxon>
    </lineage>
</organism>
<dbReference type="OrthoDB" id="2443146at2759"/>
<gene>
    <name evidence="1" type="ORF">DFQ27_008410</name>
</gene>
<sequence>MSSRKQIGLKTKIDEGTYLHDLNTSSGVCNKASNTEFSGKVDEDIFCWPQTDKLAAIATHIHAEVLYSIWRTYTAVHKLQPGQQPRGCKADDLLWLTVNSLKTRARTALTEAKLKDSGRRPTEADSTAASDLSYQWMRRIWHRPPHIVVTTEEAGQSI</sequence>
<keyword evidence="2" id="KW-1185">Reference proteome</keyword>
<proteinExistence type="predicted"/>
<dbReference type="EMBL" id="JAAAJB010000704">
    <property type="protein sequence ID" value="KAG0251943.1"/>
    <property type="molecule type" value="Genomic_DNA"/>
</dbReference>
<dbReference type="Proteomes" id="UP000807716">
    <property type="component" value="Unassembled WGS sequence"/>
</dbReference>
<name>A0A9P6TYU0_9FUNG</name>